<accession>A0A0R1ZB29</accession>
<dbReference type="AlphaFoldDB" id="A0A0R1ZB29"/>
<dbReference type="InterPro" id="IPR001375">
    <property type="entry name" value="Peptidase_S9_cat"/>
</dbReference>
<evidence type="ECO:0000259" key="2">
    <source>
        <dbReference type="Pfam" id="PF00326"/>
    </source>
</evidence>
<comment type="caution">
    <text evidence="3">The sequence shown here is derived from an EMBL/GenBank/DDBJ whole genome shotgun (WGS) entry which is preliminary data.</text>
</comment>
<reference evidence="3 4" key="1">
    <citation type="journal article" date="2015" name="Genome Announc.">
        <title>Expanding the biotechnology potential of lactobacilli through comparative genomics of 213 strains and associated genera.</title>
        <authorList>
            <person name="Sun Z."/>
            <person name="Harris H.M."/>
            <person name="McCann A."/>
            <person name="Guo C."/>
            <person name="Argimon S."/>
            <person name="Zhang W."/>
            <person name="Yang X."/>
            <person name="Jeffery I.B."/>
            <person name="Cooney J.C."/>
            <person name="Kagawa T.F."/>
            <person name="Liu W."/>
            <person name="Song Y."/>
            <person name="Salvetti E."/>
            <person name="Wrobel A."/>
            <person name="Rasinkangas P."/>
            <person name="Parkhill J."/>
            <person name="Rea M.C."/>
            <person name="O'Sullivan O."/>
            <person name="Ritari J."/>
            <person name="Douillard F.P."/>
            <person name="Paul Ross R."/>
            <person name="Yang R."/>
            <person name="Briner A.E."/>
            <person name="Felis G.E."/>
            <person name="de Vos W.M."/>
            <person name="Barrangou R."/>
            <person name="Klaenhammer T.R."/>
            <person name="Caufield P.W."/>
            <person name="Cui Y."/>
            <person name="Zhang H."/>
            <person name="O'Toole P.W."/>
        </authorList>
    </citation>
    <scope>NUCLEOTIDE SEQUENCE [LARGE SCALE GENOMIC DNA]</scope>
    <source>
        <strain evidence="3 4">DSM 20653</strain>
    </source>
</reference>
<gene>
    <name evidence="3" type="ORF">FC64_GL001082</name>
</gene>
<evidence type="ECO:0000313" key="3">
    <source>
        <dbReference type="EMBL" id="KRM51889.1"/>
    </source>
</evidence>
<feature type="domain" description="Peptidase S9 prolyl oligopeptidase catalytic" evidence="2">
    <location>
        <begin position="87"/>
        <end position="249"/>
    </location>
</feature>
<sequence>MIMISIIHKKCQGLPYLELIEENKKDQSLPLIVFYHGWTGRKENNLTQGYEIAKKGFRVVMPDALFHGERAEDPAENHQLQFWQIIEKSIEEFPKFVKLYADQGLIDGDNVAVGGLSMGGITVCALFTVYPWIKNAVCLEGTPNPVAFAKILVDNLPGIEDVPQEYIHEQLAGLNQIDMSLNREKIAGRPLHFWHGTADDMVPYNLTKKFFDEIQGKDFAKNVTMTTTPGAGHKVSYETTVEMADKFAEYFAK</sequence>
<dbReference type="GO" id="GO:0052689">
    <property type="term" value="F:carboxylic ester hydrolase activity"/>
    <property type="evidence" value="ECO:0007669"/>
    <property type="project" value="UniProtKB-ARBA"/>
</dbReference>
<dbReference type="EMBL" id="AYYZ01000029">
    <property type="protein sequence ID" value="KRM51889.1"/>
    <property type="molecule type" value="Genomic_DNA"/>
</dbReference>
<keyword evidence="4" id="KW-1185">Reference proteome</keyword>
<dbReference type="SUPFAM" id="SSF53474">
    <property type="entry name" value="alpha/beta-Hydrolases"/>
    <property type="match status" value="1"/>
</dbReference>
<dbReference type="PANTHER" id="PTHR22946:SF9">
    <property type="entry name" value="POLYKETIDE TRANSFERASE AF380"/>
    <property type="match status" value="1"/>
</dbReference>
<keyword evidence="1" id="KW-0378">Hydrolase</keyword>
<dbReference type="STRING" id="1423820.FC64_GL001082"/>
<dbReference type="GO" id="GO:0008236">
    <property type="term" value="F:serine-type peptidase activity"/>
    <property type="evidence" value="ECO:0007669"/>
    <property type="project" value="InterPro"/>
</dbReference>
<protein>
    <recommendedName>
        <fullName evidence="2">Peptidase S9 prolyl oligopeptidase catalytic domain-containing protein</fullName>
    </recommendedName>
</protein>
<proteinExistence type="predicted"/>
<dbReference type="PATRIC" id="fig|1423820.4.peg.1107"/>
<dbReference type="Pfam" id="PF00326">
    <property type="entry name" value="Peptidase_S9"/>
    <property type="match status" value="1"/>
</dbReference>
<dbReference type="GO" id="GO:0006508">
    <property type="term" value="P:proteolysis"/>
    <property type="evidence" value="ECO:0007669"/>
    <property type="project" value="InterPro"/>
</dbReference>
<name>A0A0R1ZB29_9LACO</name>
<dbReference type="Proteomes" id="UP000051291">
    <property type="component" value="Unassembled WGS sequence"/>
</dbReference>
<dbReference type="Gene3D" id="3.40.50.1820">
    <property type="entry name" value="alpha/beta hydrolase"/>
    <property type="match status" value="1"/>
</dbReference>
<dbReference type="PANTHER" id="PTHR22946">
    <property type="entry name" value="DIENELACTONE HYDROLASE DOMAIN-CONTAINING PROTEIN-RELATED"/>
    <property type="match status" value="1"/>
</dbReference>
<evidence type="ECO:0000256" key="1">
    <source>
        <dbReference type="ARBA" id="ARBA00022801"/>
    </source>
</evidence>
<organism evidence="3 4">
    <name type="scientific">Ligilactobacillus araffinosus DSM 20653</name>
    <dbReference type="NCBI Taxonomy" id="1423820"/>
    <lineage>
        <taxon>Bacteria</taxon>
        <taxon>Bacillati</taxon>
        <taxon>Bacillota</taxon>
        <taxon>Bacilli</taxon>
        <taxon>Lactobacillales</taxon>
        <taxon>Lactobacillaceae</taxon>
        <taxon>Ligilactobacillus</taxon>
    </lineage>
</organism>
<dbReference type="InterPro" id="IPR029058">
    <property type="entry name" value="AB_hydrolase_fold"/>
</dbReference>
<evidence type="ECO:0000313" key="4">
    <source>
        <dbReference type="Proteomes" id="UP000051291"/>
    </source>
</evidence>
<dbReference type="InterPro" id="IPR050261">
    <property type="entry name" value="FrsA_esterase"/>
</dbReference>